<dbReference type="PANTHER" id="PTHR35810">
    <property type="entry name" value="CYTOPLASMIC PROTEIN-RELATED"/>
    <property type="match status" value="1"/>
</dbReference>
<reference evidence="1 2" key="1">
    <citation type="submission" date="2013-04" db="EMBL/GenBank/DDBJ databases">
        <title>The Genome Sequence of Parabacteroides goldsteinii DSM 19448.</title>
        <authorList>
            <consortium name="The Broad Institute Genomics Platform"/>
            <person name="Earl A."/>
            <person name="Ward D."/>
            <person name="Feldgarden M."/>
            <person name="Gevers D."/>
            <person name="Martens E."/>
            <person name="Sakamoto M."/>
            <person name="Benno Y."/>
            <person name="Song Y."/>
            <person name="Liu C."/>
            <person name="Lee J."/>
            <person name="Bolanos M."/>
            <person name="Vaisanen M.L."/>
            <person name="Finegold S.M."/>
            <person name="Walker B."/>
            <person name="Young S."/>
            <person name="Zeng Q."/>
            <person name="Gargeya S."/>
            <person name="Fitzgerald M."/>
            <person name="Haas B."/>
            <person name="Abouelleil A."/>
            <person name="Allen A.W."/>
            <person name="Alvarado L."/>
            <person name="Arachchi H.M."/>
            <person name="Berlin A.M."/>
            <person name="Chapman S.B."/>
            <person name="Gainer-Dewar J."/>
            <person name="Goldberg J."/>
            <person name="Griggs A."/>
            <person name="Gujja S."/>
            <person name="Hansen M."/>
            <person name="Howarth C."/>
            <person name="Imamovic A."/>
            <person name="Ireland A."/>
            <person name="Larimer J."/>
            <person name="McCowan C."/>
            <person name="Murphy C."/>
            <person name="Pearson M."/>
            <person name="Poon T.W."/>
            <person name="Priest M."/>
            <person name="Roberts A."/>
            <person name="Saif S."/>
            <person name="Shea T."/>
            <person name="Sisk P."/>
            <person name="Sykes S."/>
            <person name="Wortman J."/>
            <person name="Nusbaum C."/>
            <person name="Birren B."/>
        </authorList>
    </citation>
    <scope>NUCLEOTIDE SEQUENCE [LARGE SCALE GENOMIC DNA]</scope>
    <source>
        <strain evidence="1 2">DSM 19448</strain>
    </source>
</reference>
<name>A0A0F5IQ65_9BACT</name>
<evidence type="ECO:0008006" key="3">
    <source>
        <dbReference type="Google" id="ProtNLM"/>
    </source>
</evidence>
<evidence type="ECO:0000313" key="1">
    <source>
        <dbReference type="EMBL" id="KKB47618.1"/>
    </source>
</evidence>
<dbReference type="STRING" id="927665.HMPREF1535_04475"/>
<comment type="caution">
    <text evidence="1">The sequence shown here is derived from an EMBL/GenBank/DDBJ whole genome shotgun (WGS) entry which is preliminary data.</text>
</comment>
<dbReference type="Pfam" id="PF13310">
    <property type="entry name" value="Virulence_RhuM"/>
    <property type="match status" value="1"/>
</dbReference>
<accession>A0A0F5IQ65</accession>
<evidence type="ECO:0000313" key="2">
    <source>
        <dbReference type="Proteomes" id="UP000033047"/>
    </source>
</evidence>
<dbReference type="InterPro" id="IPR011204">
    <property type="entry name" value="Virulence_RhuM-like"/>
</dbReference>
<proteinExistence type="predicted"/>
<gene>
    <name evidence="1" type="ORF">HMPREF1535_04475</name>
</gene>
<dbReference type="HOGENOM" id="CLU_048266_0_0_10"/>
<dbReference type="PATRIC" id="fig|927665.4.peg.4595"/>
<dbReference type="PIRSF" id="PIRSF015268">
    <property type="entry name" value="Virulence_RhuM"/>
    <property type="match status" value="1"/>
</dbReference>
<sequence>MKAITNKIIYFQNINCLLLFKNIIFVNKYLLISKHVAELTKNQLNDYKKMSKKFQIKNSTAEFLIFTNQAKENGIEVRVQNETIWLSQKLMAILFDCSTDNISLHLKNIFNDGELDPDSVTEEFSVTASDGKNYRTKHYNLDAIIAVGYRINTKRATAFRQWATNILRDYAIRGYIIDKERMKNGAFFNQNYFNSLLEEVREIRASERLFYQKITDIYATAFNYDPHSQITLDFFATVQNKLHFAIHHHTAAELIMKRANSEKEHMGLTSWKNSPGGKILKSDVSIAKNYLTEKELHSFDRIVSMYLDYAELQAERHIPMSMEDWEKKLNAFLNFNEYDLLHNIGTVSAQVAKAFAETEFEKYRIIQDKLFKSDFDSFNDKNLLNFDLDL</sequence>
<dbReference type="AlphaFoldDB" id="A0A0F5IQ65"/>
<dbReference type="PANTHER" id="PTHR35810:SF1">
    <property type="entry name" value="CYTOPLASMIC PROTEIN"/>
    <property type="match status" value="1"/>
</dbReference>
<protein>
    <recommendedName>
        <fullName evidence="3">Bro-N domain-containing protein</fullName>
    </recommendedName>
</protein>
<organism evidence="1 2">
    <name type="scientific">Parabacteroides goldsteinii DSM 19448 = WAL 12034</name>
    <dbReference type="NCBI Taxonomy" id="927665"/>
    <lineage>
        <taxon>Bacteria</taxon>
        <taxon>Pseudomonadati</taxon>
        <taxon>Bacteroidota</taxon>
        <taxon>Bacteroidia</taxon>
        <taxon>Bacteroidales</taxon>
        <taxon>Tannerellaceae</taxon>
        <taxon>Parabacteroides</taxon>
    </lineage>
</organism>
<dbReference type="Proteomes" id="UP000033047">
    <property type="component" value="Unassembled WGS sequence"/>
</dbReference>
<dbReference type="EMBL" id="AQHV01000025">
    <property type="protein sequence ID" value="KKB47618.1"/>
    <property type="molecule type" value="Genomic_DNA"/>
</dbReference>